<dbReference type="EMBL" id="OVTA01000018">
    <property type="protein sequence ID" value="SPR98391.1"/>
    <property type="molecule type" value="Genomic_DNA"/>
</dbReference>
<protein>
    <submittedName>
        <fullName evidence="3">Uncharacterized protein</fullName>
    </submittedName>
</protein>
<sequence>MKFPVAGLALAGLLGAAGANAAPAAPAAPAATPASAPASAPAARPSAQAENSALSPLLAMLEIGNPLPALPDCADKRSPDGRDVTGFCVELKGDGLMRQVGVPRAQRPAFMDGPYVVAFVDRNALVGLVVPTAGANSQQAAADSLSALYGKPFRQEQEDMRDKAGKTVKTLHAGWIHRPLTVELYAMPEDPSTGTIEMLLPQARALMADKDAEVDKQLNPASAPAAKGGKAAAAKPAPKTPAKPEKPGSW</sequence>
<dbReference type="RefSeq" id="WP_116383668.1">
    <property type="nucleotide sequence ID" value="NZ_LS483233.1"/>
</dbReference>
<accession>A0A375J1B5</accession>
<feature type="region of interest" description="Disordered" evidence="1">
    <location>
        <begin position="211"/>
        <end position="250"/>
    </location>
</feature>
<evidence type="ECO:0000313" key="4">
    <source>
        <dbReference type="Proteomes" id="UP000256805"/>
    </source>
</evidence>
<reference evidence="3 4" key="1">
    <citation type="submission" date="2018-01" db="EMBL/GenBank/DDBJ databases">
        <authorList>
            <person name="Gaut B.S."/>
            <person name="Morton B.R."/>
            <person name="Clegg M.T."/>
            <person name="Duvall M.R."/>
        </authorList>
    </citation>
    <scope>NUCLEOTIDE SEQUENCE [LARGE SCALE GENOMIC DNA]</scope>
    <source>
        <strain evidence="3">Cupriavidus taiwanensis cmp 52</strain>
    </source>
</reference>
<dbReference type="Proteomes" id="UP000256805">
    <property type="component" value="Unassembled WGS sequence"/>
</dbReference>
<organism evidence="3 4">
    <name type="scientific">Cupriavidus taiwanensis</name>
    <dbReference type="NCBI Taxonomy" id="164546"/>
    <lineage>
        <taxon>Bacteria</taxon>
        <taxon>Pseudomonadati</taxon>
        <taxon>Pseudomonadota</taxon>
        <taxon>Betaproteobacteria</taxon>
        <taxon>Burkholderiales</taxon>
        <taxon>Burkholderiaceae</taxon>
        <taxon>Cupriavidus</taxon>
    </lineage>
</organism>
<feature type="region of interest" description="Disordered" evidence="1">
    <location>
        <begin position="26"/>
        <end position="47"/>
    </location>
</feature>
<evidence type="ECO:0000313" key="3">
    <source>
        <dbReference type="EMBL" id="SPR98391.1"/>
    </source>
</evidence>
<feature type="compositionally biased region" description="Low complexity" evidence="1">
    <location>
        <begin position="220"/>
        <end position="237"/>
    </location>
</feature>
<name>A0A375J1B5_9BURK</name>
<feature type="chain" id="PRO_5016779316" evidence="2">
    <location>
        <begin position="22"/>
        <end position="250"/>
    </location>
</feature>
<gene>
    <name evidence="3" type="ORF">CBM2634_A250046</name>
</gene>
<proteinExistence type="predicted"/>
<keyword evidence="2" id="KW-0732">Signal</keyword>
<evidence type="ECO:0000256" key="2">
    <source>
        <dbReference type="SAM" id="SignalP"/>
    </source>
</evidence>
<dbReference type="AlphaFoldDB" id="A0A375J1B5"/>
<feature type="signal peptide" evidence="2">
    <location>
        <begin position="1"/>
        <end position="21"/>
    </location>
</feature>
<evidence type="ECO:0000256" key="1">
    <source>
        <dbReference type="SAM" id="MobiDB-lite"/>
    </source>
</evidence>